<sequence length="824" mass="92256">MPFFAAAEGIVAPDPGQIKAVYEDEDSPKEPAREEWWKCLALLDSDTVGLGSNLCSFCILDVRPSQGYTTLYSWRSEVGLELLDMQFCRKTKEWWTLEKKLGESQNLMLVRYSDRPRTGERVVALISSNEAVLSVSINGTVTLSLPGGIVEFWRYISLHKHTQEIRRLGILSLEPILGVSMEHVLFTHAVLTGPVLTLGTSSDVWFVQLRRKTLQAACKESKRGLKEDITYDTQGLLDCQSGGVGGLPACYEGCPLGSFIDRDDMLDCALPEQDECYAGTLRDQERARPKWVPECPKDCPEYTEAAMVLARVKFHRPGYLISEIKVISVGSTWVELLLVSGQGACLYRVSKLRMGTHEDAVLLSSSEALRGDGREGAAVVFRLADLQLKTKVLATAKGAAAEAPWLFALTLSGIEVWCLPPSGHRPADFSSSRLLVQRLEYRQRLERLPPVSMVATGNAVIFLANPHGQTPPSLAEMLFHTVPRPSLARTPELSSGVLDSDSYNGPITPDGAFSIGYGLLSLHTLSLAEIYEQLRTEIMHALLMEEGMPEDGMEEDNEDFAATRFVEGEMLDSSVYGIQSPRVVYQSGTELLAILYAHLRVAADVGGMECSSIVWRSEEYKMDREGLNDDSIVERARRRHVEKLYRQQQKDCATILGMLCLDPRAEGVSSDTLQACDWFSDSNTPLLTVCIKLLKLRTKKDAFATKEQQQTRPMARAESAALRRDPAGLLVHFLRKRCSRMDNWIEEKRLEEKRPCQIIEGRSSLDIWSDVLTLCCDIGEEKFLSWAVLHSWLPRLPECRDVLRHIIDTRCFESREKLLMALVK</sequence>
<accession>W7TEA6</accession>
<proteinExistence type="predicted"/>
<reference evidence="1 2" key="1">
    <citation type="journal article" date="2014" name="Mol. Plant">
        <title>Chromosome Scale Genome Assembly and Transcriptome Profiling of Nannochloropsis gaditana in Nitrogen Depletion.</title>
        <authorList>
            <person name="Corteggiani Carpinelli E."/>
            <person name="Telatin A."/>
            <person name="Vitulo N."/>
            <person name="Forcato C."/>
            <person name="D'Angelo M."/>
            <person name="Schiavon R."/>
            <person name="Vezzi A."/>
            <person name="Giacometti G.M."/>
            <person name="Morosinotto T."/>
            <person name="Valle G."/>
        </authorList>
    </citation>
    <scope>NUCLEOTIDE SEQUENCE [LARGE SCALE GENOMIC DNA]</scope>
    <source>
        <strain evidence="1 2">B-31</strain>
    </source>
</reference>
<keyword evidence="2" id="KW-1185">Reference proteome</keyword>
<evidence type="ECO:0000313" key="2">
    <source>
        <dbReference type="Proteomes" id="UP000019335"/>
    </source>
</evidence>
<comment type="caution">
    <text evidence="1">The sequence shown here is derived from an EMBL/GenBank/DDBJ whole genome shotgun (WGS) entry which is preliminary data.</text>
</comment>
<protein>
    <submittedName>
        <fullName evidence="1">Uncharacterized protein</fullName>
    </submittedName>
</protein>
<dbReference type="EMBL" id="AZIL01000936">
    <property type="protein sequence ID" value="EWM25350.1"/>
    <property type="molecule type" value="Genomic_DNA"/>
</dbReference>
<name>W7TEA6_9STRA</name>
<evidence type="ECO:0000313" key="1">
    <source>
        <dbReference type="EMBL" id="EWM25350.1"/>
    </source>
</evidence>
<gene>
    <name evidence="1" type="ORF">Naga_100005g61</name>
</gene>
<dbReference type="OrthoDB" id="10339131at2759"/>
<organism evidence="1 2">
    <name type="scientific">Nannochloropsis gaditana</name>
    <dbReference type="NCBI Taxonomy" id="72520"/>
    <lineage>
        <taxon>Eukaryota</taxon>
        <taxon>Sar</taxon>
        <taxon>Stramenopiles</taxon>
        <taxon>Ochrophyta</taxon>
        <taxon>Eustigmatophyceae</taxon>
        <taxon>Eustigmatales</taxon>
        <taxon>Monodopsidaceae</taxon>
        <taxon>Nannochloropsis</taxon>
    </lineage>
</organism>
<dbReference type="AlphaFoldDB" id="W7TEA6"/>
<dbReference type="Proteomes" id="UP000019335">
    <property type="component" value="Chromosome 11"/>
</dbReference>